<dbReference type="OrthoDB" id="8890589at2759"/>
<dbReference type="InterPro" id="IPR006028">
    <property type="entry name" value="GABAA/Glycine_rcpt"/>
</dbReference>
<evidence type="ECO:0000256" key="8">
    <source>
        <dbReference type="ARBA" id="ARBA00023065"/>
    </source>
</evidence>
<evidence type="ECO:0000256" key="7">
    <source>
        <dbReference type="ARBA" id="ARBA00022989"/>
    </source>
</evidence>
<keyword evidence="12" id="KW-1185">Reference proteome</keyword>
<keyword evidence="6" id="KW-0732">Signal</keyword>
<evidence type="ECO:0000256" key="10">
    <source>
        <dbReference type="ARBA" id="ARBA00023303"/>
    </source>
</evidence>
<evidence type="ECO:0000256" key="2">
    <source>
        <dbReference type="ARBA" id="ARBA00004236"/>
    </source>
</evidence>
<dbReference type="SUPFAM" id="SSF63712">
    <property type="entry name" value="Nicotinic receptor ligand binding domain-like"/>
    <property type="match status" value="2"/>
</dbReference>
<evidence type="ECO:0000256" key="5">
    <source>
        <dbReference type="ARBA" id="ARBA00022692"/>
    </source>
</evidence>
<dbReference type="InterPro" id="IPR006029">
    <property type="entry name" value="Neurotrans-gated_channel_TM"/>
</dbReference>
<dbReference type="GO" id="GO:0004888">
    <property type="term" value="F:transmembrane signaling receptor activity"/>
    <property type="evidence" value="ECO:0007669"/>
    <property type="project" value="InterPro"/>
</dbReference>
<dbReference type="AlphaFoldDB" id="A0A2A6CFE0"/>
<dbReference type="GO" id="GO:0005886">
    <property type="term" value="C:plasma membrane"/>
    <property type="evidence" value="ECO:0007669"/>
    <property type="project" value="UniProtKB-SubCell"/>
</dbReference>
<proteinExistence type="predicted"/>
<dbReference type="Pfam" id="PF02932">
    <property type="entry name" value="Neur_chan_memb"/>
    <property type="match status" value="1"/>
</dbReference>
<dbReference type="CDD" id="cd18987">
    <property type="entry name" value="LGIC_ECD_anion"/>
    <property type="match status" value="1"/>
</dbReference>
<evidence type="ECO:0000256" key="3">
    <source>
        <dbReference type="ARBA" id="ARBA00022448"/>
    </source>
</evidence>
<dbReference type="Pfam" id="PF02931">
    <property type="entry name" value="Neur_chan_LBD"/>
    <property type="match status" value="2"/>
</dbReference>
<dbReference type="PANTHER" id="PTHR18945">
    <property type="entry name" value="NEUROTRANSMITTER GATED ION CHANNEL"/>
    <property type="match status" value="1"/>
</dbReference>
<dbReference type="SUPFAM" id="SSF90112">
    <property type="entry name" value="Neurotransmitter-gated ion-channel transmembrane pore"/>
    <property type="match status" value="1"/>
</dbReference>
<sequence length="615" mass="70046">MRGLPAIILFVLSLDSSSALSIEDIRTSTKTRPTNKDGGPLQVHIGIYLESIGNFRSTEMSFEVDLYVYMSWRDGRLAHNHTDHVLINDEIIRKQMWLPDLYFANARQATFQASSIIRRSLMPHTLSSLCPWGKGRTFISFQDVTVPNFNMFVAQDGTVAYSCRATCSISCSLKLVNYPMDHQHCYIRVLSYAHVAEQVSMQWFTRDPIRHNHEIGLPEFQITNVSDGYCNGTYRYALTDKSHKIGNFSCLMANIFLSRSIGYNLVQSYIPTGLIVMISWVSFWIDRRAVPARVTLSFTTLVSLTTLGNGLRFGLPQVSYAKAIDLWYGACMFFVFCALLEFALINSHMRKSEKYDHISKTFATSPRYKSLMEKYAAPSSFDKMGNGKVGNDFKKGEENGFGARKRLNGNGIQAGEDRPIMYRHIDHNVHCCLYFRQDETSRSPQRAPVINGSTRNGKALLSSVNEDYLNWKADNVDDAPPFPQDYSDLNTTNPADSFTAVSMYDNVTPVRRPRNSFEDEETQNVLISDSEEESLERKFRQFRQASARRRKSEGVSVNTSTFYTTLSIEASRTALKIDKACRYLFPGGFLAFNLIYWWYYLLYKNNGGEFATEGI</sequence>
<evidence type="ECO:0000313" key="11">
    <source>
        <dbReference type="EnsemblMetazoa" id="PPA24552.1"/>
    </source>
</evidence>
<dbReference type="InterPro" id="IPR036719">
    <property type="entry name" value="Neuro-gated_channel_TM_sf"/>
</dbReference>
<dbReference type="InterPro" id="IPR006201">
    <property type="entry name" value="Neur_channel"/>
</dbReference>
<evidence type="ECO:0000256" key="6">
    <source>
        <dbReference type="ARBA" id="ARBA00022729"/>
    </source>
</evidence>
<keyword evidence="5" id="KW-0812">Transmembrane</keyword>
<dbReference type="InterPro" id="IPR018000">
    <property type="entry name" value="Neurotransmitter_ion_chnl_CS"/>
</dbReference>
<accession>A0A8R1UEY6</accession>
<keyword evidence="10" id="KW-0407">Ion channel</keyword>
<dbReference type="PROSITE" id="PS00236">
    <property type="entry name" value="NEUROTR_ION_CHANNEL"/>
    <property type="match status" value="1"/>
</dbReference>
<gene>
    <name evidence="11" type="primary">WBGene00114106</name>
</gene>
<evidence type="ECO:0000313" key="12">
    <source>
        <dbReference type="Proteomes" id="UP000005239"/>
    </source>
</evidence>
<keyword evidence="7" id="KW-1133">Transmembrane helix</keyword>
<reference evidence="12" key="1">
    <citation type="journal article" date="2008" name="Nat. Genet.">
        <title>The Pristionchus pacificus genome provides a unique perspective on nematode lifestyle and parasitism.</title>
        <authorList>
            <person name="Dieterich C."/>
            <person name="Clifton S.W."/>
            <person name="Schuster L.N."/>
            <person name="Chinwalla A."/>
            <person name="Delehaunty K."/>
            <person name="Dinkelacker I."/>
            <person name="Fulton L."/>
            <person name="Fulton R."/>
            <person name="Godfrey J."/>
            <person name="Minx P."/>
            <person name="Mitreva M."/>
            <person name="Roeseler W."/>
            <person name="Tian H."/>
            <person name="Witte H."/>
            <person name="Yang S.P."/>
            <person name="Wilson R.K."/>
            <person name="Sommer R.J."/>
        </authorList>
    </citation>
    <scope>NUCLEOTIDE SEQUENCE [LARGE SCALE GENOMIC DNA]</scope>
    <source>
        <strain evidence="12">PS312</strain>
    </source>
</reference>
<evidence type="ECO:0000256" key="1">
    <source>
        <dbReference type="ARBA" id="ARBA00004141"/>
    </source>
</evidence>
<keyword evidence="3" id="KW-0813">Transport</keyword>
<comment type="subcellular location">
    <subcellularLocation>
        <location evidence="2">Cell membrane</location>
    </subcellularLocation>
    <subcellularLocation>
        <location evidence="1">Membrane</location>
        <topology evidence="1">Multi-pass membrane protein</topology>
    </subcellularLocation>
</comment>
<dbReference type="InterPro" id="IPR006202">
    <property type="entry name" value="Neur_chan_lig-bd"/>
</dbReference>
<dbReference type="Gene3D" id="2.70.170.10">
    <property type="entry name" value="Neurotransmitter-gated ion-channel ligand-binding domain"/>
    <property type="match status" value="1"/>
</dbReference>
<evidence type="ECO:0000256" key="9">
    <source>
        <dbReference type="ARBA" id="ARBA00023136"/>
    </source>
</evidence>
<keyword evidence="4" id="KW-1003">Cell membrane</keyword>
<dbReference type="PRINTS" id="PR00253">
    <property type="entry name" value="GABAARECEPTR"/>
</dbReference>
<reference evidence="11" key="2">
    <citation type="submission" date="2022-06" db="UniProtKB">
        <authorList>
            <consortium name="EnsemblMetazoa"/>
        </authorList>
    </citation>
    <scope>IDENTIFICATION</scope>
    <source>
        <strain evidence="11">PS312</strain>
    </source>
</reference>
<dbReference type="Proteomes" id="UP000005239">
    <property type="component" value="Unassembled WGS sequence"/>
</dbReference>
<dbReference type="GO" id="GO:0098794">
    <property type="term" value="C:postsynapse"/>
    <property type="evidence" value="ECO:0007669"/>
    <property type="project" value="GOC"/>
</dbReference>
<keyword evidence="9" id="KW-0472">Membrane</keyword>
<protein>
    <submittedName>
        <fullName evidence="11">Lgc-41</fullName>
    </submittedName>
</protein>
<dbReference type="CDD" id="cd19049">
    <property type="entry name" value="LGIC_TM_anion"/>
    <property type="match status" value="1"/>
</dbReference>
<dbReference type="Gene3D" id="1.20.58.390">
    <property type="entry name" value="Neurotransmitter-gated ion-channel transmembrane domain"/>
    <property type="match status" value="2"/>
</dbReference>
<keyword evidence="8" id="KW-0406">Ion transport</keyword>
<dbReference type="InterPro" id="IPR036734">
    <property type="entry name" value="Neur_chan_lig-bd_sf"/>
</dbReference>
<dbReference type="InterPro" id="IPR038050">
    <property type="entry name" value="Neuro_actylchol_rec"/>
</dbReference>
<organism evidence="11 12">
    <name type="scientific">Pristionchus pacificus</name>
    <name type="common">Parasitic nematode worm</name>
    <dbReference type="NCBI Taxonomy" id="54126"/>
    <lineage>
        <taxon>Eukaryota</taxon>
        <taxon>Metazoa</taxon>
        <taxon>Ecdysozoa</taxon>
        <taxon>Nematoda</taxon>
        <taxon>Chromadorea</taxon>
        <taxon>Rhabditida</taxon>
        <taxon>Rhabditina</taxon>
        <taxon>Diplogasteromorpha</taxon>
        <taxon>Diplogasteroidea</taxon>
        <taxon>Neodiplogasteridae</taxon>
        <taxon>Pristionchus</taxon>
    </lineage>
</organism>
<dbReference type="EnsemblMetazoa" id="PPA24552.1">
    <property type="protein sequence ID" value="PPA24552.1"/>
    <property type="gene ID" value="WBGene00114106"/>
</dbReference>
<name>A0A2A6CFE0_PRIPA</name>
<dbReference type="GO" id="GO:1902476">
    <property type="term" value="P:chloride transmembrane transport"/>
    <property type="evidence" value="ECO:0000318"/>
    <property type="project" value="GO_Central"/>
</dbReference>
<evidence type="ECO:0000256" key="4">
    <source>
        <dbReference type="ARBA" id="ARBA00022475"/>
    </source>
</evidence>
<dbReference type="GO" id="GO:0005231">
    <property type="term" value="F:excitatory extracellular ligand-gated monoatomic ion channel activity"/>
    <property type="evidence" value="ECO:0000318"/>
    <property type="project" value="GO_Central"/>
</dbReference>
<accession>A0A2A6CFE0</accession>